<keyword evidence="9" id="KW-0833">Ubl conjugation pathway</keyword>
<dbReference type="Ensembl" id="ENSANIT00000008696.1">
    <property type="protein sequence ID" value="ENSANIP00000008406.1"/>
    <property type="gene ID" value="ENSANIG00000005613.1"/>
</dbReference>
<dbReference type="CDD" id="cd11785">
    <property type="entry name" value="SH3_SH3RF_C"/>
    <property type="match status" value="1"/>
</dbReference>
<protein>
    <recommendedName>
        <fullName evidence="4">RING-type E3 ubiquitin transferase</fullName>
        <ecNumber evidence="4">2.3.2.27</ecNumber>
    </recommendedName>
</protein>
<dbReference type="GO" id="GO:0016567">
    <property type="term" value="P:protein ubiquitination"/>
    <property type="evidence" value="ECO:0007669"/>
    <property type="project" value="UniProtKB-UniPathway"/>
</dbReference>
<reference evidence="13" key="1">
    <citation type="submission" date="2025-08" db="UniProtKB">
        <authorList>
            <consortium name="Ensembl"/>
        </authorList>
    </citation>
    <scope>IDENTIFICATION</scope>
</reference>
<dbReference type="InterPro" id="IPR001452">
    <property type="entry name" value="SH3_domain"/>
</dbReference>
<dbReference type="AlphaFoldDB" id="A0A8B9MQ84"/>
<evidence type="ECO:0000256" key="2">
    <source>
        <dbReference type="ARBA" id="ARBA00004496"/>
    </source>
</evidence>
<dbReference type="InterPro" id="IPR035795">
    <property type="entry name" value="SH3RF1_SH3_2"/>
</dbReference>
<dbReference type="Proteomes" id="UP000694541">
    <property type="component" value="Unplaced"/>
</dbReference>
<dbReference type="CDD" id="cd11926">
    <property type="entry name" value="SH3_SH3RF1_3"/>
    <property type="match status" value="1"/>
</dbReference>
<dbReference type="FunFam" id="2.30.30.40:FF:000118">
    <property type="entry name" value="Putative E3 ubiquitin-protein ligase SH3RF1"/>
    <property type="match status" value="1"/>
</dbReference>
<sequence>CTPSDMHSRAAPMTRSFQILWRNQGVPQLPCAKALYNYEGKEPGDLKFSKGDIIILRRQVDENWYHGEVNGIHGFFPTNFVQIIKPLPQPPPQCKALYDFEVKDKEADKDCLPFAKDDVLTVIRRVDENWAEGMLADKIGIFPISYVEFNTAAKQLIELDKPSGSAIDSGEGTSGAAHNNSTQKHTDTKKNTKKRHSFTSLTMSNKSSQSSQNRHSMEISPPVLISSSNPTAAARISELTGLSCSAPSQVHIGTTGLIVTPPPSSPVTTGPSFTFPSEVTYQAALGNMNPPLPPPPLLSAAIIASASSGPQSASVIQRPTSGSTDQMAHLRPQTRPSVYIAIYPYTPRKEDELELRKGEMFLVFERCQDGWFKGTSMHTSKIGVFPGNYVAPFQVQNDSKLQGNGVAVNSSTVPTAVVSAAHIQTSPQTKVLMHVTGQMTVNQARNAVRTVAAHSQERPTAAVTPIQAQSPTCLIPAAVIIPHHSVASQQLQPQLPNTAAYVTAVNVNRSTIPLACAAASLNSPNIAASSLEGDVSGRTVNTHPGAPASPESALAAGTAFDLQKEKKGLLKLLSGASTKRKPRLSPPASPTLEAEQAAAELALQGGHSKAGSCPTDSEVSGLAQETPHRKTSSLDSSIPIAPPPRQPCSSLGPVLNESRPLVCERYRVVVSYPPQSEAELELKEGDIVFVHKKREDGWFKGTLQRNGKTGLFPGSFVENI</sequence>
<evidence type="ECO:0000256" key="6">
    <source>
        <dbReference type="ARBA" id="ARBA00022490"/>
    </source>
</evidence>
<name>A0A8B9MQ84_9AVES</name>
<comment type="catalytic activity">
    <reaction evidence="1">
        <text>S-ubiquitinyl-[E2 ubiquitin-conjugating enzyme]-L-cysteine + [acceptor protein]-L-lysine = [E2 ubiquitin-conjugating enzyme]-L-cysteine + N(6)-ubiquitinyl-[acceptor protein]-L-lysine.</text>
        <dbReference type="EC" id="2.3.2.27"/>
    </reaction>
</comment>
<dbReference type="FunFam" id="2.30.30.40:FF:000063">
    <property type="entry name" value="Putative E3 ubiquitin-protein ligase SH3RF1"/>
    <property type="match status" value="1"/>
</dbReference>
<feature type="domain" description="SH3" evidence="12">
    <location>
        <begin position="89"/>
        <end position="152"/>
    </location>
</feature>
<dbReference type="FunFam" id="2.30.30.40:FF:000091">
    <property type="entry name" value="Putative E3 ubiquitin-protein ligase SH3RF1"/>
    <property type="match status" value="1"/>
</dbReference>
<evidence type="ECO:0000256" key="9">
    <source>
        <dbReference type="ARBA" id="ARBA00022786"/>
    </source>
</evidence>
<dbReference type="InterPro" id="IPR035816">
    <property type="entry name" value="SH3RF1/SH3RF3_SH3_4"/>
</dbReference>
<feature type="domain" description="SH3" evidence="12">
    <location>
        <begin position="334"/>
        <end position="395"/>
    </location>
</feature>
<dbReference type="SUPFAM" id="SSF50044">
    <property type="entry name" value="SH3-domain"/>
    <property type="match status" value="4"/>
</dbReference>
<dbReference type="FunFam" id="2.30.30.40:FF:000001">
    <property type="entry name" value="Sorbin and SH3 domain-containing protein 1 isoform 2"/>
    <property type="match status" value="1"/>
</dbReference>
<keyword evidence="7" id="KW-0808">Transferase</keyword>
<dbReference type="GO" id="GO:0005737">
    <property type="term" value="C:cytoplasm"/>
    <property type="evidence" value="ECO:0007669"/>
    <property type="project" value="UniProtKB-SubCell"/>
</dbReference>
<evidence type="ECO:0000256" key="4">
    <source>
        <dbReference type="ARBA" id="ARBA00012483"/>
    </source>
</evidence>
<dbReference type="PANTHER" id="PTHR14167:SF44">
    <property type="entry name" value="E3 UBIQUITIN-PROTEIN LIGASE SH3RF1"/>
    <property type="match status" value="1"/>
</dbReference>
<evidence type="ECO:0000256" key="3">
    <source>
        <dbReference type="ARBA" id="ARBA00004906"/>
    </source>
</evidence>
<keyword evidence="6" id="KW-0963">Cytoplasm</keyword>
<accession>A0A8B9MQ84</accession>
<evidence type="ECO:0000256" key="5">
    <source>
        <dbReference type="ARBA" id="ARBA00022443"/>
    </source>
</evidence>
<evidence type="ECO:0000313" key="13">
    <source>
        <dbReference type="Ensembl" id="ENSANIP00000008406.1"/>
    </source>
</evidence>
<comment type="subcellular location">
    <subcellularLocation>
        <location evidence="2">Cytoplasm</location>
    </subcellularLocation>
</comment>
<evidence type="ECO:0000256" key="11">
    <source>
        <dbReference type="SAM" id="MobiDB-lite"/>
    </source>
</evidence>
<evidence type="ECO:0000313" key="14">
    <source>
        <dbReference type="Proteomes" id="UP000694541"/>
    </source>
</evidence>
<keyword evidence="14" id="KW-1185">Reference proteome</keyword>
<reference evidence="13" key="2">
    <citation type="submission" date="2025-09" db="UniProtKB">
        <authorList>
            <consortium name="Ensembl"/>
        </authorList>
    </citation>
    <scope>IDENTIFICATION</scope>
</reference>
<dbReference type="PRINTS" id="PR00499">
    <property type="entry name" value="P67PHOX"/>
</dbReference>
<evidence type="ECO:0000259" key="12">
    <source>
        <dbReference type="PROSITE" id="PS50002"/>
    </source>
</evidence>
<organism evidence="13 14">
    <name type="scientific">Accipiter nisus</name>
    <name type="common">Eurasian sparrowhawk</name>
    <dbReference type="NCBI Taxonomy" id="211598"/>
    <lineage>
        <taxon>Eukaryota</taxon>
        <taxon>Metazoa</taxon>
        <taxon>Chordata</taxon>
        <taxon>Craniata</taxon>
        <taxon>Vertebrata</taxon>
        <taxon>Euteleostomi</taxon>
        <taxon>Archelosauria</taxon>
        <taxon>Archosauria</taxon>
        <taxon>Dinosauria</taxon>
        <taxon>Saurischia</taxon>
        <taxon>Theropoda</taxon>
        <taxon>Coelurosauria</taxon>
        <taxon>Aves</taxon>
        <taxon>Neognathae</taxon>
        <taxon>Neoaves</taxon>
        <taxon>Telluraves</taxon>
        <taxon>Accipitrimorphae</taxon>
        <taxon>Accipitriformes</taxon>
        <taxon>Accipitridae</taxon>
        <taxon>Accipitrinae</taxon>
        <taxon>Accipiter</taxon>
    </lineage>
</organism>
<dbReference type="UniPathway" id="UPA00143"/>
<evidence type="ECO:0000256" key="7">
    <source>
        <dbReference type="ARBA" id="ARBA00022679"/>
    </source>
</evidence>
<feature type="region of interest" description="Disordered" evidence="11">
    <location>
        <begin position="165"/>
        <end position="217"/>
    </location>
</feature>
<dbReference type="CDD" id="cd11930">
    <property type="entry name" value="SH3_SH3RF1_2"/>
    <property type="match status" value="1"/>
</dbReference>
<feature type="compositionally biased region" description="Polar residues" evidence="11">
    <location>
        <begin position="198"/>
        <end position="214"/>
    </location>
</feature>
<feature type="domain" description="SH3" evidence="12">
    <location>
        <begin position="27"/>
        <end position="86"/>
    </location>
</feature>
<dbReference type="InterPro" id="IPR036028">
    <property type="entry name" value="SH3-like_dom_sf"/>
</dbReference>
<proteinExistence type="predicted"/>
<evidence type="ECO:0000256" key="10">
    <source>
        <dbReference type="PROSITE-ProRule" id="PRU00192"/>
    </source>
</evidence>
<dbReference type="PROSITE" id="PS50002">
    <property type="entry name" value="SH3"/>
    <property type="match status" value="4"/>
</dbReference>
<feature type="compositionally biased region" description="Low complexity" evidence="11">
    <location>
        <begin position="592"/>
        <end position="604"/>
    </location>
</feature>
<dbReference type="Pfam" id="PF00018">
    <property type="entry name" value="SH3_1"/>
    <property type="match status" value="2"/>
</dbReference>
<keyword evidence="5 10" id="KW-0728">SH3 domain</keyword>
<dbReference type="PANTHER" id="PTHR14167">
    <property type="entry name" value="SH3 DOMAIN-CONTAINING"/>
    <property type="match status" value="1"/>
</dbReference>
<evidence type="ECO:0000256" key="1">
    <source>
        <dbReference type="ARBA" id="ARBA00000900"/>
    </source>
</evidence>
<feature type="domain" description="SH3" evidence="12">
    <location>
        <begin position="661"/>
        <end position="720"/>
    </location>
</feature>
<comment type="pathway">
    <text evidence="3">Protein modification; protein ubiquitination.</text>
</comment>
<evidence type="ECO:0000256" key="8">
    <source>
        <dbReference type="ARBA" id="ARBA00022737"/>
    </source>
</evidence>
<dbReference type="Pfam" id="PF14604">
    <property type="entry name" value="SH3_9"/>
    <property type="match status" value="2"/>
</dbReference>
<dbReference type="InterPro" id="IPR050384">
    <property type="entry name" value="Endophilin_SH3RF"/>
</dbReference>
<keyword evidence="8" id="KW-0677">Repeat</keyword>
<dbReference type="GO" id="GO:0061630">
    <property type="term" value="F:ubiquitin protein ligase activity"/>
    <property type="evidence" value="ECO:0007669"/>
    <property type="project" value="UniProtKB-EC"/>
</dbReference>
<dbReference type="SMART" id="SM00326">
    <property type="entry name" value="SH3"/>
    <property type="match status" value="4"/>
</dbReference>
<dbReference type="Gene3D" id="2.30.30.40">
    <property type="entry name" value="SH3 Domains"/>
    <property type="match status" value="4"/>
</dbReference>
<feature type="region of interest" description="Disordered" evidence="11">
    <location>
        <begin position="572"/>
        <end position="652"/>
    </location>
</feature>
<dbReference type="EC" id="2.3.2.27" evidence="4"/>
<dbReference type="PRINTS" id="PR00452">
    <property type="entry name" value="SH3DOMAIN"/>
</dbReference>